<dbReference type="GO" id="GO:0160105">
    <property type="term" value="F:tRNA (adenine(22)-N1)-methyltransferase activity"/>
    <property type="evidence" value="ECO:0007669"/>
    <property type="project" value="InterPro"/>
</dbReference>
<proteinExistence type="predicted"/>
<reference evidence="1" key="2">
    <citation type="submission" date="2019-10" db="EMBL/GenBank/DDBJ databases">
        <title>Malate fermentation in French cider.</title>
        <authorList>
            <person name="Cousin F.J."/>
            <person name="Medina Fernandez S."/>
            <person name="Misery B."/>
            <person name="Laplace J.-M."/>
            <person name="Cretenet M."/>
        </authorList>
    </citation>
    <scope>NUCLEOTIDE SEQUENCE</scope>
    <source>
        <strain evidence="1">UCMA15901</strain>
    </source>
</reference>
<reference evidence="2 3" key="1">
    <citation type="submission" date="2016-05" db="EMBL/GenBank/DDBJ databases">
        <title>Draft genome sequence of Pediococcus parvulus 2.6, a probiotic beta-glucan producer strain.</title>
        <authorList>
            <person name="Mohedano M.L."/>
            <person name="Perez-Ramos A."/>
            <person name="Duenas M.T."/>
            <person name="Lamontanara A."/>
            <person name="Orru L."/>
            <person name="Spano G."/>
            <person name="Capozzi V."/>
            <person name="Lopez P."/>
        </authorList>
    </citation>
    <scope>NUCLEOTIDE SEQUENCE [LARGE SCALE GENOMIC DNA]</scope>
    <source>
        <strain evidence="2 3">2.6</strain>
    </source>
</reference>
<dbReference type="Gene3D" id="3.40.50.150">
    <property type="entry name" value="Vaccinia Virus protein VP39"/>
    <property type="match status" value="1"/>
</dbReference>
<keyword evidence="3" id="KW-1185">Reference proteome</keyword>
<dbReference type="Gene3D" id="1.10.287.1890">
    <property type="match status" value="1"/>
</dbReference>
<evidence type="ECO:0000313" key="2">
    <source>
        <dbReference type="EMBL" id="OAD64894.1"/>
    </source>
</evidence>
<sequence>MNADKLSNRLQTVANFIESGSRIADIGSDHAYLPVFLAKNKQIEFAIAGEVVKGPHENATNEINEQGVQGVVNSRLGDGLEVVSPEDHIDTIVIAGMGGTLIAQILEAGKEKLQGVTTLVLQPNVGENRVRNWLMIHQYEITKEQILKEDHHIYEVIVAKKTTERITYSAEQLLFGPKLLQILPNQIFREKWEAELARERTAVQQMEHAKKVPQDRIDKLNHKTEMIKKVLKLEN</sequence>
<evidence type="ECO:0000313" key="1">
    <source>
        <dbReference type="EMBL" id="MDV7693672.1"/>
    </source>
</evidence>
<gene>
    <name evidence="2" type="ORF">A7K95_02450</name>
    <name evidence="1" type="ORF">GA842_02015</name>
</gene>
<dbReference type="PIRSF" id="PIRSF018637">
    <property type="entry name" value="TrmK"/>
    <property type="match status" value="1"/>
</dbReference>
<accession>A0A176TLU0</accession>
<dbReference type="PANTHER" id="PTHR38451">
    <property type="entry name" value="TRNA (ADENINE(22)-N(1))-METHYLTRANSFERASE"/>
    <property type="match status" value="1"/>
</dbReference>
<dbReference type="AlphaFoldDB" id="A0A176TLU0"/>
<dbReference type="SUPFAM" id="SSF53335">
    <property type="entry name" value="S-adenosyl-L-methionine-dependent methyltransferases"/>
    <property type="match status" value="1"/>
</dbReference>
<dbReference type="EMBL" id="LXND01000020">
    <property type="protein sequence ID" value="OAD64894.1"/>
    <property type="molecule type" value="Genomic_DNA"/>
</dbReference>
<dbReference type="InterPro" id="IPR006901">
    <property type="entry name" value="TrmK"/>
</dbReference>
<dbReference type="Pfam" id="PF04816">
    <property type="entry name" value="TrmK"/>
    <property type="match status" value="1"/>
</dbReference>
<dbReference type="GeneID" id="93383066"/>
<dbReference type="EMBL" id="WERX01000004">
    <property type="protein sequence ID" value="MDV7693672.1"/>
    <property type="molecule type" value="Genomic_DNA"/>
</dbReference>
<dbReference type="GO" id="GO:0032259">
    <property type="term" value="P:methylation"/>
    <property type="evidence" value="ECO:0007669"/>
    <property type="project" value="UniProtKB-KW"/>
</dbReference>
<dbReference type="PANTHER" id="PTHR38451:SF1">
    <property type="entry name" value="TRNA (ADENINE(22)-N(1))-METHYLTRANSFERASE"/>
    <property type="match status" value="1"/>
</dbReference>
<dbReference type="Proteomes" id="UP001275867">
    <property type="component" value="Unassembled WGS sequence"/>
</dbReference>
<keyword evidence="2" id="KW-0808">Transferase</keyword>
<protein>
    <submittedName>
        <fullName evidence="2">SAM-dependent methyltransferase</fullName>
    </submittedName>
    <submittedName>
        <fullName evidence="1">tRNA (Adenine(22)-N(1))-methyltransferase TrmK</fullName>
    </submittedName>
</protein>
<dbReference type="RefSeq" id="WP_057782255.1">
    <property type="nucleotide sequence ID" value="NZ_BJWE01000001.1"/>
</dbReference>
<organism evidence="1 4">
    <name type="scientific">Pediococcus parvulus</name>
    <dbReference type="NCBI Taxonomy" id="54062"/>
    <lineage>
        <taxon>Bacteria</taxon>
        <taxon>Bacillati</taxon>
        <taxon>Bacillota</taxon>
        <taxon>Bacilli</taxon>
        <taxon>Lactobacillales</taxon>
        <taxon>Lactobacillaceae</taxon>
        <taxon>Pediococcus</taxon>
    </lineage>
</organism>
<dbReference type="OrthoDB" id="5881184at2"/>
<comment type="caution">
    <text evidence="1">The sequence shown here is derived from an EMBL/GenBank/DDBJ whole genome shotgun (WGS) entry which is preliminary data.</text>
</comment>
<evidence type="ECO:0000313" key="4">
    <source>
        <dbReference type="Proteomes" id="UP001275867"/>
    </source>
</evidence>
<evidence type="ECO:0000313" key="3">
    <source>
        <dbReference type="Proteomes" id="UP000077280"/>
    </source>
</evidence>
<keyword evidence="2" id="KW-0489">Methyltransferase</keyword>
<name>A0A176TLU0_9LACO</name>
<dbReference type="InterPro" id="IPR029063">
    <property type="entry name" value="SAM-dependent_MTases_sf"/>
</dbReference>
<dbReference type="Proteomes" id="UP000077280">
    <property type="component" value="Unassembled WGS sequence"/>
</dbReference>